<reference evidence="2 3" key="1">
    <citation type="journal article" date="2011" name="Nature">
        <title>Genome sequencing reveals insights into physiology and longevity of the naked mole rat.</title>
        <authorList>
            <person name="Kim E.B."/>
            <person name="Fang X."/>
            <person name="Fushan A.A."/>
            <person name="Huang Z."/>
            <person name="Lobanov A.V."/>
            <person name="Han L."/>
            <person name="Marino S.M."/>
            <person name="Sun X."/>
            <person name="Turanov A.A."/>
            <person name="Yang P."/>
            <person name="Yim S.H."/>
            <person name="Zhao X."/>
            <person name="Kasaikina M.V."/>
            <person name="Stoletzki N."/>
            <person name="Peng C."/>
            <person name="Polak P."/>
            <person name="Xiong Z."/>
            <person name="Kiezun A."/>
            <person name="Zhu Y."/>
            <person name="Chen Y."/>
            <person name="Kryukov G.V."/>
            <person name="Zhang Q."/>
            <person name="Peshkin L."/>
            <person name="Yang L."/>
            <person name="Bronson R.T."/>
            <person name="Buffenstein R."/>
            <person name="Wang B."/>
            <person name="Han C."/>
            <person name="Li Q."/>
            <person name="Chen L."/>
            <person name="Zhao W."/>
            <person name="Sunyaev S.R."/>
            <person name="Park T.J."/>
            <person name="Zhang G."/>
            <person name="Wang J."/>
            <person name="Gladyshev V.N."/>
        </authorList>
    </citation>
    <scope>NUCLEOTIDE SEQUENCE [LARGE SCALE GENOMIC DNA]</scope>
</reference>
<evidence type="ECO:0000313" key="2">
    <source>
        <dbReference type="EMBL" id="EHB16618.1"/>
    </source>
</evidence>
<feature type="compositionally biased region" description="Basic and acidic residues" evidence="1">
    <location>
        <begin position="1"/>
        <end position="13"/>
    </location>
</feature>
<dbReference type="InParanoid" id="G5C507"/>
<feature type="region of interest" description="Disordered" evidence="1">
    <location>
        <begin position="321"/>
        <end position="353"/>
    </location>
</feature>
<evidence type="ECO:0000313" key="3">
    <source>
        <dbReference type="Proteomes" id="UP000006813"/>
    </source>
</evidence>
<sequence>MEPRPVTSHKENVSPRPVAPLRPGKSPKQRRFLRTLGVSLGSGHGPWVPLCRAARGEPADTCSPRATLCQEPSQVQTNLTSPRSHPALKDTLGRLVNSSFPQQSNLQPCAQKALGQEPAAQQSNLCLSLATSPPPQGSLGALAPCLWPAPPATEPRPTAGFAPPHGCTWPGPRFWGGLGSWTSRLTGEPLTLEDLAVPAQRQAWDPSHAPTHQLLASMRHLEKQAACPRGRNKAQDSVAPEETPAARQQLLSRCFRAWKHVLCRQWVAVVAMALSHSQLLQEGFRERQWTLWLQEAQLEVAWRRHWKALLAQSFREVSPVGGDGAGVAGSQKEEEGAWPPPSQPRQRLHSGDDEDGRVQTLQVLQQLAGDLALWSSAHDVETVAWVSLHGACWRLALRRALLLWGTQLSQGQRANRWQLGGARDTEALSEQRAAGAQGCWEHGLGSPRWLELSEPSQLSSPERDLALWSSAHDVETVAWVSLHGACWRLALRRALLLWGTQLSQGQRAK</sequence>
<evidence type="ECO:0000256" key="1">
    <source>
        <dbReference type="SAM" id="MobiDB-lite"/>
    </source>
</evidence>
<dbReference type="PANTHER" id="PTHR38493">
    <property type="entry name" value="CHROMOSOME 1 OPEN READING FRAME 167"/>
    <property type="match status" value="1"/>
</dbReference>
<dbReference type="PANTHER" id="PTHR38493:SF1">
    <property type="entry name" value="SFI1 SPINDLE BODY DOMAIN-CONTAINING PROTEIN"/>
    <property type="match status" value="1"/>
</dbReference>
<proteinExistence type="predicted"/>
<accession>G5C507</accession>
<name>G5C507_HETGA</name>
<gene>
    <name evidence="2" type="ORF">GW7_09097</name>
</gene>
<dbReference type="InterPro" id="IPR031473">
    <property type="entry name" value="DUF4684"/>
</dbReference>
<dbReference type="Proteomes" id="UP000006813">
    <property type="component" value="Unassembled WGS sequence"/>
</dbReference>
<organism evidence="2 3">
    <name type="scientific">Heterocephalus glaber</name>
    <name type="common">Naked mole rat</name>
    <dbReference type="NCBI Taxonomy" id="10181"/>
    <lineage>
        <taxon>Eukaryota</taxon>
        <taxon>Metazoa</taxon>
        <taxon>Chordata</taxon>
        <taxon>Craniata</taxon>
        <taxon>Vertebrata</taxon>
        <taxon>Euteleostomi</taxon>
        <taxon>Mammalia</taxon>
        <taxon>Eutheria</taxon>
        <taxon>Euarchontoglires</taxon>
        <taxon>Glires</taxon>
        <taxon>Rodentia</taxon>
        <taxon>Hystricomorpha</taxon>
        <taxon>Bathyergidae</taxon>
        <taxon>Heterocephalus</taxon>
    </lineage>
</organism>
<feature type="region of interest" description="Disordered" evidence="1">
    <location>
        <begin position="1"/>
        <end position="28"/>
    </location>
</feature>
<dbReference type="AlphaFoldDB" id="G5C507"/>
<dbReference type="EMBL" id="JH173407">
    <property type="protein sequence ID" value="EHB16618.1"/>
    <property type="molecule type" value="Genomic_DNA"/>
</dbReference>
<protein>
    <submittedName>
        <fullName evidence="2">Uncharacterized protein</fullName>
    </submittedName>
</protein>